<dbReference type="InterPro" id="IPR010057">
    <property type="entry name" value="Transcription_activator_Rgg_C"/>
</dbReference>
<evidence type="ECO:0000313" key="3">
    <source>
        <dbReference type="Proteomes" id="UP001213015"/>
    </source>
</evidence>
<dbReference type="PANTHER" id="PTHR37038:SF12">
    <property type="entry name" value="TRANSCRIPTIONAL REGULATOR"/>
    <property type="match status" value="1"/>
</dbReference>
<evidence type="ECO:0000313" key="2">
    <source>
        <dbReference type="EMBL" id="MCZ3844043.1"/>
    </source>
</evidence>
<dbReference type="GO" id="GO:0003677">
    <property type="term" value="F:DNA binding"/>
    <property type="evidence" value="ECO:0007669"/>
    <property type="project" value="InterPro"/>
</dbReference>
<dbReference type="SMART" id="SM00530">
    <property type="entry name" value="HTH_XRE"/>
    <property type="match status" value="1"/>
</dbReference>
<organism evidence="2 3">
    <name type="scientific">Lactobacillus mulieris</name>
    <dbReference type="NCBI Taxonomy" id="2508708"/>
    <lineage>
        <taxon>Bacteria</taxon>
        <taxon>Bacillati</taxon>
        <taxon>Bacillota</taxon>
        <taxon>Bacilli</taxon>
        <taxon>Lactobacillales</taxon>
        <taxon>Lactobacillaceae</taxon>
        <taxon>Lactobacillus</taxon>
    </lineage>
</organism>
<dbReference type="InterPro" id="IPR053163">
    <property type="entry name" value="HTH-type_regulator_Rgg"/>
</dbReference>
<dbReference type="InterPro" id="IPR010982">
    <property type="entry name" value="Lambda_DNA-bd_dom_sf"/>
</dbReference>
<comment type="caution">
    <text evidence="2">The sequence shown here is derived from an EMBL/GenBank/DDBJ whole genome shotgun (WGS) entry which is preliminary data.</text>
</comment>
<gene>
    <name evidence="2" type="ORF">L2422_00705</name>
</gene>
<evidence type="ECO:0000259" key="1">
    <source>
        <dbReference type="PROSITE" id="PS50943"/>
    </source>
</evidence>
<dbReference type="Gene3D" id="1.10.260.40">
    <property type="entry name" value="lambda repressor-like DNA-binding domains"/>
    <property type="match status" value="1"/>
</dbReference>
<dbReference type="PROSITE" id="PS50943">
    <property type="entry name" value="HTH_CROC1"/>
    <property type="match status" value="1"/>
</dbReference>
<dbReference type="PANTHER" id="PTHR37038">
    <property type="entry name" value="TRANSCRIPTIONAL REGULATOR-RELATED"/>
    <property type="match status" value="1"/>
</dbReference>
<feature type="domain" description="HTH cro/C1-type" evidence="1">
    <location>
        <begin position="7"/>
        <end position="60"/>
    </location>
</feature>
<name>A0AAP3M3R6_9LACO</name>
<dbReference type="InterPro" id="IPR001387">
    <property type="entry name" value="Cro/C1-type_HTH"/>
</dbReference>
<proteinExistence type="predicted"/>
<sequence length="272" mass="31768">MTVGEALKQERKNLNLTQSAMAAEVISPSFYSKVENNLHEINVNDLLAILDAHCIDILSFFMKIDSKVKTDYFNLNTFTDRVLDIWYNKDLKQLAELQTELTKYTGNDVSFLNLQVELLTFFIKNERNAKLSDSLMQKLRAELFKQNSWSLSSLKIFRLTMRIYDLDQLTFFMASIMNKFSDFKGVNLEIVEVIAAISVNYLDNCYENNEFNQSRNVQNYLEKMPANLTLFAYKLLGRYYQALFDKNTTELTNIRQVFIDCGYQTFIQLLPK</sequence>
<protein>
    <submittedName>
        <fullName evidence="2">Helix-turn-helix domain-containing protein</fullName>
    </submittedName>
</protein>
<dbReference type="RefSeq" id="WP_269255536.1">
    <property type="nucleotide sequence ID" value="NZ_JAKHFC010000020.1"/>
</dbReference>
<dbReference type="Pfam" id="PF01381">
    <property type="entry name" value="HTH_3"/>
    <property type="match status" value="1"/>
</dbReference>
<dbReference type="CDD" id="cd00093">
    <property type="entry name" value="HTH_XRE"/>
    <property type="match status" value="1"/>
</dbReference>
<dbReference type="Proteomes" id="UP001213015">
    <property type="component" value="Unassembled WGS sequence"/>
</dbReference>
<dbReference type="Pfam" id="PF21259">
    <property type="entry name" value="Rgg_C"/>
    <property type="match status" value="1"/>
</dbReference>
<dbReference type="SUPFAM" id="SSF47413">
    <property type="entry name" value="lambda repressor-like DNA-binding domains"/>
    <property type="match status" value="1"/>
</dbReference>
<dbReference type="NCBIfam" id="TIGR01716">
    <property type="entry name" value="RGG_Cterm"/>
    <property type="match status" value="1"/>
</dbReference>
<dbReference type="AlphaFoldDB" id="A0AAP3M3R6"/>
<dbReference type="EMBL" id="JAKHLF010000001">
    <property type="protein sequence ID" value="MCZ3844043.1"/>
    <property type="molecule type" value="Genomic_DNA"/>
</dbReference>
<reference evidence="2" key="1">
    <citation type="submission" date="2022-01" db="EMBL/GenBank/DDBJ databases">
        <title>VMRC isolate genome collection.</title>
        <authorList>
            <person name="France M."/>
            <person name="Rutt L."/>
            <person name="Humphrys M."/>
            <person name="Ravel J."/>
        </authorList>
    </citation>
    <scope>NUCLEOTIDE SEQUENCE</scope>
    <source>
        <strain evidence="2">C0127B5</strain>
    </source>
</reference>
<accession>A0AAP3M3R6</accession>